<feature type="transmembrane region" description="Helical" evidence="7">
    <location>
        <begin position="227"/>
        <end position="245"/>
    </location>
</feature>
<dbReference type="CDD" id="cd06173">
    <property type="entry name" value="MFS_MefA_like"/>
    <property type="match status" value="1"/>
</dbReference>
<comment type="caution">
    <text evidence="8">The sequence shown here is derived from an EMBL/GenBank/DDBJ whole genome shotgun (WGS) entry which is preliminary data.</text>
</comment>
<evidence type="ECO:0000256" key="6">
    <source>
        <dbReference type="ARBA" id="ARBA00023136"/>
    </source>
</evidence>
<reference evidence="9" key="1">
    <citation type="journal article" date="2019" name="Int. J. Syst. Evol. Microbiol.">
        <title>The Global Catalogue of Microorganisms (GCM) 10K type strain sequencing project: providing services to taxonomists for standard genome sequencing and annotation.</title>
        <authorList>
            <consortium name="The Broad Institute Genomics Platform"/>
            <consortium name="The Broad Institute Genome Sequencing Center for Infectious Disease"/>
            <person name="Wu L."/>
            <person name="Ma J."/>
        </authorList>
    </citation>
    <scope>NUCLEOTIDE SEQUENCE [LARGE SCALE GENOMIC DNA]</scope>
    <source>
        <strain evidence="9">IBRC-M 10813</strain>
    </source>
</reference>
<accession>A0ABV8JMI6</accession>
<dbReference type="Proteomes" id="UP001595843">
    <property type="component" value="Unassembled WGS sequence"/>
</dbReference>
<gene>
    <name evidence="8" type="ORF">ACFOUO_14360</name>
</gene>
<keyword evidence="6 7" id="KW-0472">Membrane</keyword>
<organism evidence="8 9">
    <name type="scientific">Salinithrix halophila</name>
    <dbReference type="NCBI Taxonomy" id="1485204"/>
    <lineage>
        <taxon>Bacteria</taxon>
        <taxon>Bacillati</taxon>
        <taxon>Bacillota</taxon>
        <taxon>Bacilli</taxon>
        <taxon>Bacillales</taxon>
        <taxon>Thermoactinomycetaceae</taxon>
        <taxon>Salinithrix</taxon>
    </lineage>
</organism>
<protein>
    <submittedName>
        <fullName evidence="8">MFS transporter</fullName>
    </submittedName>
</protein>
<keyword evidence="9" id="KW-1185">Reference proteome</keyword>
<keyword evidence="2" id="KW-0813">Transport</keyword>
<keyword evidence="4 7" id="KW-0812">Transmembrane</keyword>
<evidence type="ECO:0000256" key="7">
    <source>
        <dbReference type="SAM" id="Phobius"/>
    </source>
</evidence>
<keyword evidence="3" id="KW-1003">Cell membrane</keyword>
<feature type="transmembrane region" description="Helical" evidence="7">
    <location>
        <begin position="30"/>
        <end position="51"/>
    </location>
</feature>
<evidence type="ECO:0000256" key="3">
    <source>
        <dbReference type="ARBA" id="ARBA00022475"/>
    </source>
</evidence>
<dbReference type="Pfam" id="PF05977">
    <property type="entry name" value="MFS_3"/>
    <property type="match status" value="1"/>
</dbReference>
<feature type="transmembrane region" description="Helical" evidence="7">
    <location>
        <begin position="265"/>
        <end position="284"/>
    </location>
</feature>
<evidence type="ECO:0000256" key="4">
    <source>
        <dbReference type="ARBA" id="ARBA00022692"/>
    </source>
</evidence>
<feature type="transmembrane region" description="Helical" evidence="7">
    <location>
        <begin position="176"/>
        <end position="195"/>
    </location>
</feature>
<name>A0ABV8JMI6_9BACL</name>
<sequence>MISKAEDTTSRSVFAPLGIRSYRRLFTAQLFSDLGNWFDFIAIEALIVYHWGLGAGALAAFAITTGIPWILVGPWLAVVVDRSSKKILMIMCCLLRIPFVIGFIFVPNLYVLLPLVFFKEILDVIFDPARQSYMRFVVPRDQLQEANMLSQFSMNGAKILAPTLGGIIVAAFDPQMVFILEGIGFLLAFIALLQLPKEKRKTERNQESGLFWNDFVNGIRYIQSNRILVFTIGSMTFSMFLIWFFDKLIVLWAKKLGMGIDDFGTLLSVIAVGSILGTFLVTPLRRRFENPLAMIATVGLVGG</sequence>
<dbReference type="PANTHER" id="PTHR23513:SF6">
    <property type="entry name" value="MAJOR FACILITATOR SUPERFAMILY ASSOCIATED DOMAIN-CONTAINING PROTEIN"/>
    <property type="match status" value="1"/>
</dbReference>
<dbReference type="EMBL" id="JBHSAP010000018">
    <property type="protein sequence ID" value="MFC4077982.1"/>
    <property type="molecule type" value="Genomic_DNA"/>
</dbReference>
<dbReference type="InterPro" id="IPR010290">
    <property type="entry name" value="TM_effector"/>
</dbReference>
<evidence type="ECO:0000256" key="5">
    <source>
        <dbReference type="ARBA" id="ARBA00022989"/>
    </source>
</evidence>
<feature type="transmembrane region" description="Helical" evidence="7">
    <location>
        <begin position="87"/>
        <end position="110"/>
    </location>
</feature>
<dbReference type="RefSeq" id="WP_380705815.1">
    <property type="nucleotide sequence ID" value="NZ_JBHSAP010000018.1"/>
</dbReference>
<dbReference type="Gene3D" id="1.20.1250.20">
    <property type="entry name" value="MFS general substrate transporter like domains"/>
    <property type="match status" value="1"/>
</dbReference>
<evidence type="ECO:0000256" key="1">
    <source>
        <dbReference type="ARBA" id="ARBA00004651"/>
    </source>
</evidence>
<evidence type="ECO:0000256" key="2">
    <source>
        <dbReference type="ARBA" id="ARBA00022448"/>
    </source>
</evidence>
<proteinExistence type="predicted"/>
<keyword evidence="5 7" id="KW-1133">Transmembrane helix</keyword>
<evidence type="ECO:0000313" key="9">
    <source>
        <dbReference type="Proteomes" id="UP001595843"/>
    </source>
</evidence>
<feature type="transmembrane region" description="Helical" evidence="7">
    <location>
        <begin position="57"/>
        <end position="80"/>
    </location>
</feature>
<dbReference type="PANTHER" id="PTHR23513">
    <property type="entry name" value="INTEGRAL MEMBRANE EFFLUX PROTEIN-RELATED"/>
    <property type="match status" value="1"/>
</dbReference>
<evidence type="ECO:0000313" key="8">
    <source>
        <dbReference type="EMBL" id="MFC4077982.1"/>
    </source>
</evidence>
<comment type="subcellular location">
    <subcellularLocation>
        <location evidence="1">Cell membrane</location>
        <topology evidence="1">Multi-pass membrane protein</topology>
    </subcellularLocation>
</comment>
<dbReference type="SUPFAM" id="SSF103473">
    <property type="entry name" value="MFS general substrate transporter"/>
    <property type="match status" value="1"/>
</dbReference>
<dbReference type="InterPro" id="IPR036259">
    <property type="entry name" value="MFS_trans_sf"/>
</dbReference>